<name>A0A844B3Q5_9RHOB</name>
<sequence>MDGDSLSRYGDNVAVAAIAALLLGPFGMFYSTRIGAIVMIVLTVLVALPTLGFGVLLTLPICVVWAVLAAMRNASRAGLQPV</sequence>
<keyword evidence="1" id="KW-0812">Transmembrane</keyword>
<proteinExistence type="predicted"/>
<reference evidence="2 3" key="1">
    <citation type="submission" date="2019-11" db="EMBL/GenBank/DDBJ databases">
        <title>Draft Whole-Genome sequence of the marine photosynthetic bacterium Rhodovulum strictum DSM 11289.</title>
        <authorList>
            <person name="Kyndt J.A."/>
            <person name="Meyer T.E."/>
        </authorList>
    </citation>
    <scope>NUCLEOTIDE SEQUENCE [LARGE SCALE GENOMIC DNA]</scope>
    <source>
        <strain evidence="2 3">DSM 11289</strain>
    </source>
</reference>
<keyword evidence="1" id="KW-1133">Transmembrane helix</keyword>
<keyword evidence="3" id="KW-1185">Reference proteome</keyword>
<evidence type="ECO:0000256" key="1">
    <source>
        <dbReference type="SAM" id="Phobius"/>
    </source>
</evidence>
<dbReference type="Proteomes" id="UP000466730">
    <property type="component" value="Unassembled WGS sequence"/>
</dbReference>
<organism evidence="2 3">
    <name type="scientific">Rhodovulum strictum</name>
    <dbReference type="NCBI Taxonomy" id="58314"/>
    <lineage>
        <taxon>Bacteria</taxon>
        <taxon>Pseudomonadati</taxon>
        <taxon>Pseudomonadota</taxon>
        <taxon>Alphaproteobacteria</taxon>
        <taxon>Rhodobacterales</taxon>
        <taxon>Paracoccaceae</taxon>
        <taxon>Rhodovulum</taxon>
    </lineage>
</organism>
<dbReference type="EMBL" id="WJPO01000010">
    <property type="protein sequence ID" value="MRH21016.1"/>
    <property type="molecule type" value="Genomic_DNA"/>
</dbReference>
<accession>A0A844B3Q5</accession>
<evidence type="ECO:0000313" key="2">
    <source>
        <dbReference type="EMBL" id="MRH21016.1"/>
    </source>
</evidence>
<keyword evidence="1" id="KW-0472">Membrane</keyword>
<feature type="transmembrane region" description="Helical" evidence="1">
    <location>
        <begin position="36"/>
        <end position="68"/>
    </location>
</feature>
<dbReference type="OrthoDB" id="7871633at2"/>
<dbReference type="AlphaFoldDB" id="A0A844B3Q5"/>
<comment type="caution">
    <text evidence="2">The sequence shown here is derived from an EMBL/GenBank/DDBJ whole genome shotgun (WGS) entry which is preliminary data.</text>
</comment>
<evidence type="ECO:0000313" key="3">
    <source>
        <dbReference type="Proteomes" id="UP000466730"/>
    </source>
</evidence>
<protein>
    <submittedName>
        <fullName evidence="2">Uncharacterized protein</fullName>
    </submittedName>
</protein>
<gene>
    <name evidence="2" type="ORF">GH815_08415</name>
</gene>
<feature type="transmembrane region" description="Helical" evidence="1">
    <location>
        <begin position="12"/>
        <end position="30"/>
    </location>
</feature>